<keyword evidence="2" id="KW-0540">Nuclease</keyword>
<dbReference type="SMART" id="SM00507">
    <property type="entry name" value="HNHc"/>
    <property type="match status" value="1"/>
</dbReference>
<gene>
    <name evidence="2" type="ORF">IAG43_09235</name>
</gene>
<accession>A0A7H0HRD9</accession>
<dbReference type="KEGG" id="sgj:IAG43_09235"/>
<dbReference type="InterPro" id="IPR002711">
    <property type="entry name" value="HNH"/>
</dbReference>
<proteinExistence type="predicted"/>
<dbReference type="GO" id="GO:0003676">
    <property type="term" value="F:nucleic acid binding"/>
    <property type="evidence" value="ECO:0007669"/>
    <property type="project" value="InterPro"/>
</dbReference>
<protein>
    <submittedName>
        <fullName evidence="2">HNH endonuclease</fullName>
    </submittedName>
</protein>
<dbReference type="Pfam" id="PF26340">
    <property type="entry name" value="DNA-SBD_ScoMcrA"/>
    <property type="match status" value="1"/>
</dbReference>
<dbReference type="GO" id="GO:0008270">
    <property type="term" value="F:zinc ion binding"/>
    <property type="evidence" value="ECO:0007669"/>
    <property type="project" value="InterPro"/>
</dbReference>
<evidence type="ECO:0000313" key="2">
    <source>
        <dbReference type="EMBL" id="QNP63105.1"/>
    </source>
</evidence>
<dbReference type="AlphaFoldDB" id="A0A7H0HRD9"/>
<dbReference type="CDD" id="cd00085">
    <property type="entry name" value="HNHc"/>
    <property type="match status" value="1"/>
</dbReference>
<evidence type="ECO:0000259" key="1">
    <source>
        <dbReference type="SMART" id="SM00507"/>
    </source>
</evidence>
<evidence type="ECO:0000313" key="3">
    <source>
        <dbReference type="Proteomes" id="UP000516230"/>
    </source>
</evidence>
<keyword evidence="2" id="KW-0255">Endonuclease</keyword>
<feature type="domain" description="HNH nuclease" evidence="1">
    <location>
        <begin position="193"/>
        <end position="254"/>
    </location>
</feature>
<dbReference type="Pfam" id="PF01844">
    <property type="entry name" value="HNH"/>
    <property type="match status" value="1"/>
</dbReference>
<sequence length="283" mass="30060">MHQPVTLLWAIGRARRGSRRSLPWPDTAEALTALLARHVPPGSRPRPDYPVLALHRAGLWEFDDHTGDVPTAHGDSEIAAWFARHRPAGGLAAPFHDLLRRSGFARVTAVEAILLKYLGDGDGSALLEDTGLHDPAMAEDTDASIAAARAPADPAVTRAAQYERWCALLDDGAAGGGVPRRAVLRHAPLRSAAARRAVLARSGGRCENPACGGAPDDVTDRGAPLLEVDHVLDLARGGPDHPRAMVALCPNCHAVKTRGRTRESLRAVLLDVARSRHDAMGGG</sequence>
<reference evidence="2 3" key="1">
    <citation type="submission" date="2020-08" db="EMBL/GenBank/DDBJ databases">
        <title>A novel species.</title>
        <authorList>
            <person name="Gao J."/>
        </authorList>
    </citation>
    <scope>NUCLEOTIDE SEQUENCE [LARGE SCALE GENOMIC DNA]</scope>
    <source>
        <strain evidence="2 3">CRPJ-33</strain>
    </source>
</reference>
<dbReference type="Proteomes" id="UP000516230">
    <property type="component" value="Chromosome"/>
</dbReference>
<dbReference type="InterPro" id="IPR003615">
    <property type="entry name" value="HNH_nuc"/>
</dbReference>
<name>A0A7H0HRD9_9ACTN</name>
<organism evidence="2 3">
    <name type="scientific">Streptomyces genisteinicus</name>
    <dbReference type="NCBI Taxonomy" id="2768068"/>
    <lineage>
        <taxon>Bacteria</taxon>
        <taxon>Bacillati</taxon>
        <taxon>Actinomycetota</taxon>
        <taxon>Actinomycetes</taxon>
        <taxon>Kitasatosporales</taxon>
        <taxon>Streptomycetaceae</taxon>
        <taxon>Streptomyces</taxon>
    </lineage>
</organism>
<dbReference type="InterPro" id="IPR058813">
    <property type="entry name" value="DNA-SBD_ScoMcrA"/>
</dbReference>
<dbReference type="Gene3D" id="1.10.30.50">
    <property type="match status" value="1"/>
</dbReference>
<keyword evidence="2" id="KW-0378">Hydrolase</keyword>
<dbReference type="GO" id="GO:0004519">
    <property type="term" value="F:endonuclease activity"/>
    <property type="evidence" value="ECO:0007669"/>
    <property type="project" value="UniProtKB-KW"/>
</dbReference>
<dbReference type="EMBL" id="CP060825">
    <property type="protein sequence ID" value="QNP63105.1"/>
    <property type="molecule type" value="Genomic_DNA"/>
</dbReference>
<keyword evidence="3" id="KW-1185">Reference proteome</keyword>